<proteinExistence type="predicted"/>
<accession>A0A4U0ULB5</accession>
<evidence type="ECO:0000313" key="3">
    <source>
        <dbReference type="Proteomes" id="UP000310066"/>
    </source>
</evidence>
<reference evidence="2 3" key="1">
    <citation type="submission" date="2017-03" db="EMBL/GenBank/DDBJ databases">
        <title>Genomes of endolithic fungi from Antarctica.</title>
        <authorList>
            <person name="Coleine C."/>
            <person name="Masonjones S."/>
            <person name="Stajich J.E."/>
        </authorList>
    </citation>
    <scope>NUCLEOTIDE SEQUENCE [LARGE SCALE GENOMIC DNA]</scope>
    <source>
        <strain evidence="2 3">CCFEE 5311</strain>
    </source>
</reference>
<name>A0A4U0ULB5_9PEZI</name>
<dbReference type="Proteomes" id="UP000310066">
    <property type="component" value="Unassembled WGS sequence"/>
</dbReference>
<evidence type="ECO:0008006" key="4">
    <source>
        <dbReference type="Google" id="ProtNLM"/>
    </source>
</evidence>
<evidence type="ECO:0000256" key="1">
    <source>
        <dbReference type="SAM" id="MobiDB-lite"/>
    </source>
</evidence>
<dbReference type="OrthoDB" id="2120024at2759"/>
<gene>
    <name evidence="2" type="ORF">B0A54_12411</name>
</gene>
<feature type="compositionally biased region" description="Pro residues" evidence="1">
    <location>
        <begin position="35"/>
        <end position="47"/>
    </location>
</feature>
<sequence>MSPLRLLRPILSTRLTSVPRASVSLHLRSQSTYQPPSPPASNKPPNPHGTFYKTFGLPLVRTLLIAVATYQVLYISWSKLESMEVTREKEAEMKGLRGELKGLVGKASAAADKGKGGSGSWFGGWWG</sequence>
<dbReference type="EMBL" id="NAJP01000060">
    <property type="protein sequence ID" value="TKA36397.1"/>
    <property type="molecule type" value="Genomic_DNA"/>
</dbReference>
<organism evidence="2 3">
    <name type="scientific">Friedmanniomyces endolithicus</name>
    <dbReference type="NCBI Taxonomy" id="329885"/>
    <lineage>
        <taxon>Eukaryota</taxon>
        <taxon>Fungi</taxon>
        <taxon>Dikarya</taxon>
        <taxon>Ascomycota</taxon>
        <taxon>Pezizomycotina</taxon>
        <taxon>Dothideomycetes</taxon>
        <taxon>Dothideomycetidae</taxon>
        <taxon>Mycosphaerellales</taxon>
        <taxon>Teratosphaeriaceae</taxon>
        <taxon>Friedmanniomyces</taxon>
    </lineage>
</organism>
<protein>
    <recommendedName>
        <fullName evidence="4">Inner membrane assembly complex subunit 17</fullName>
    </recommendedName>
</protein>
<dbReference type="AlphaFoldDB" id="A0A4U0ULB5"/>
<evidence type="ECO:0000313" key="2">
    <source>
        <dbReference type="EMBL" id="TKA36397.1"/>
    </source>
</evidence>
<comment type="caution">
    <text evidence="2">The sequence shown here is derived from an EMBL/GenBank/DDBJ whole genome shotgun (WGS) entry which is preliminary data.</text>
</comment>
<feature type="region of interest" description="Disordered" evidence="1">
    <location>
        <begin position="28"/>
        <end position="48"/>
    </location>
</feature>